<dbReference type="GO" id="GO:0008237">
    <property type="term" value="F:metallopeptidase activity"/>
    <property type="evidence" value="ECO:0007669"/>
    <property type="project" value="InterPro"/>
</dbReference>
<evidence type="ECO:0000259" key="2">
    <source>
        <dbReference type="Pfam" id="PF19289"/>
    </source>
</evidence>
<dbReference type="PANTHER" id="PTHR43666">
    <property type="entry name" value="TLDD PROTEIN"/>
    <property type="match status" value="1"/>
</dbReference>
<dbReference type="InterPro" id="IPR045569">
    <property type="entry name" value="Metalloprtase-TldD/E_C"/>
</dbReference>
<proteinExistence type="predicted"/>
<evidence type="ECO:0000256" key="1">
    <source>
        <dbReference type="SAM" id="MobiDB-lite"/>
    </source>
</evidence>
<dbReference type="SUPFAM" id="SSF111283">
    <property type="entry name" value="Putative modulator of DNA gyrase, PmbA/TldD"/>
    <property type="match status" value="1"/>
</dbReference>
<dbReference type="Proteomes" id="UP000032254">
    <property type="component" value="Unassembled WGS sequence"/>
</dbReference>
<reference evidence="3 4" key="1">
    <citation type="submission" date="2015-01" db="EMBL/GenBank/DDBJ databases">
        <title>Sequencing and annotation of Micromonospora carbonacea strain JXNU-1 genome.</title>
        <authorList>
            <person name="Long Z."/>
            <person name="Huang Y."/>
            <person name="Jiang Y."/>
        </authorList>
    </citation>
    <scope>NUCLEOTIDE SEQUENCE [LARGE SCALE GENOMIC DNA]</scope>
    <source>
        <strain evidence="3 4">JXNU-1</strain>
    </source>
</reference>
<organism evidence="3 4">
    <name type="scientific">Micromonospora haikouensis</name>
    <dbReference type="NCBI Taxonomy" id="686309"/>
    <lineage>
        <taxon>Bacteria</taxon>
        <taxon>Bacillati</taxon>
        <taxon>Actinomycetota</taxon>
        <taxon>Actinomycetes</taxon>
        <taxon>Micromonosporales</taxon>
        <taxon>Micromonosporaceae</taxon>
        <taxon>Micromonospora</taxon>
    </lineage>
</organism>
<name>A0A0D0WX15_9ACTN</name>
<gene>
    <name evidence="3" type="ORF">TK50_19705</name>
</gene>
<dbReference type="GO" id="GO:0006508">
    <property type="term" value="P:proteolysis"/>
    <property type="evidence" value="ECO:0007669"/>
    <property type="project" value="InterPro"/>
</dbReference>
<dbReference type="EMBL" id="JXSX01000002">
    <property type="protein sequence ID" value="KIR63119.1"/>
    <property type="molecule type" value="Genomic_DNA"/>
</dbReference>
<feature type="region of interest" description="Disordered" evidence="1">
    <location>
        <begin position="310"/>
        <end position="387"/>
    </location>
</feature>
<keyword evidence="4" id="KW-1185">Reference proteome</keyword>
<dbReference type="InterPro" id="IPR036059">
    <property type="entry name" value="TldD/PmbA_sf"/>
</dbReference>
<sequence length="494" mass="50466">MRQDGGRDVLGLADQVVDLVRRLAGPRAEAEVVVTRADLALTRFANSFVHQNVAESGVSVRLRVHAEGRTAAGGGSVVTPDGLAALVERALAAARLCPPDPAWPGLTPRSPVPAAPAWDEATAFAEPGERAERVRAFVDAVGGLEAAGYCRTGYRAAAFANSTGHSAQGVAAEAAMDGIARTGGADGVARLHVDRLADLDGAALGARAAAKARAAVDPVELPPGRYEVVLEPAAVADLLHNFALWGFNGKRHAERQSFAEPGVAQFDPAVTLVDDPLAGSGLPFDVEGTGRRALTLVDAGTTVAVAHDRRSGAAAGVGSTGHASPDAATFGPMPVNLRLSGPAPAGDAGAPAHAPAAGGHRAQHAAGTGHGDGAQHGSPAPAGPLVDDSTADLVAGMERGLLVSDLWYTRVLDTKSLVITGLTRNGVWLVEGGVPVRAVQNFRFTESYPRALGPGAVLGIGRRAVRQPDRVDGVWWDAPALRLAAWNFTGGASG</sequence>
<feature type="domain" description="Metalloprotease TldD/E C-terminal" evidence="2">
    <location>
        <begin position="386"/>
        <end position="452"/>
    </location>
</feature>
<dbReference type="Pfam" id="PF19289">
    <property type="entry name" value="PmbA_TldD_3rd"/>
    <property type="match status" value="2"/>
</dbReference>
<dbReference type="Gene3D" id="3.30.2290.10">
    <property type="entry name" value="PmbA/TldD superfamily"/>
    <property type="match status" value="1"/>
</dbReference>
<dbReference type="PATRIC" id="fig|47853.6.peg.4124"/>
<accession>A0A0D0WX15</accession>
<dbReference type="OrthoDB" id="9763230at2"/>
<evidence type="ECO:0000313" key="4">
    <source>
        <dbReference type="Proteomes" id="UP000032254"/>
    </source>
</evidence>
<comment type="caution">
    <text evidence="3">The sequence shown here is derived from an EMBL/GenBank/DDBJ whole genome shotgun (WGS) entry which is preliminary data.</text>
</comment>
<evidence type="ECO:0000313" key="3">
    <source>
        <dbReference type="EMBL" id="KIR63119.1"/>
    </source>
</evidence>
<feature type="domain" description="Metalloprotease TldD/E C-terminal" evidence="2">
    <location>
        <begin position="223"/>
        <end position="324"/>
    </location>
</feature>
<dbReference type="RefSeq" id="WP_043965774.1">
    <property type="nucleotide sequence ID" value="NZ_JXSX01000002.1"/>
</dbReference>
<feature type="compositionally biased region" description="Low complexity" evidence="1">
    <location>
        <begin position="341"/>
        <end position="367"/>
    </location>
</feature>
<dbReference type="AlphaFoldDB" id="A0A0D0WX15"/>
<dbReference type="PANTHER" id="PTHR43666:SF1">
    <property type="entry name" value="CONSERVED PROTEIN"/>
    <property type="match status" value="1"/>
</dbReference>
<protein>
    <submittedName>
        <fullName evidence="3">Peptidase U62</fullName>
    </submittedName>
</protein>
<dbReference type="GeneID" id="301306281"/>
<dbReference type="InterPro" id="IPR035068">
    <property type="entry name" value="TldD/PmbA_N"/>
</dbReference>